<evidence type="ECO:0000256" key="1">
    <source>
        <dbReference type="PROSITE-ProRule" id="PRU00076"/>
    </source>
</evidence>
<accession>A0ABD3RCX4</accession>
<keyword evidence="1" id="KW-0245">EGF-like domain</keyword>
<keyword evidence="3" id="KW-0812">Transmembrane</keyword>
<dbReference type="SUPFAM" id="SSF57196">
    <property type="entry name" value="EGF/Laminin"/>
    <property type="match status" value="1"/>
</dbReference>
<feature type="domain" description="EGF-like" evidence="4">
    <location>
        <begin position="124"/>
        <end position="164"/>
    </location>
</feature>
<reference evidence="5 6" key="1">
    <citation type="submission" date="2024-10" db="EMBL/GenBank/DDBJ databases">
        <title>Updated reference genomes for cyclostephanoid diatoms.</title>
        <authorList>
            <person name="Roberts W.R."/>
            <person name="Alverson A.J."/>
        </authorList>
    </citation>
    <scope>NUCLEOTIDE SEQUENCE [LARGE SCALE GENOMIC DNA]</scope>
    <source>
        <strain evidence="5 6">AJA228-03</strain>
    </source>
</reference>
<evidence type="ECO:0000259" key="4">
    <source>
        <dbReference type="PROSITE" id="PS50026"/>
    </source>
</evidence>
<dbReference type="AlphaFoldDB" id="A0ABD3RCX4"/>
<keyword evidence="3" id="KW-1133">Transmembrane helix</keyword>
<evidence type="ECO:0000256" key="2">
    <source>
        <dbReference type="SAM" id="MobiDB-lite"/>
    </source>
</evidence>
<gene>
    <name evidence="5" type="ORF">ACHAXA_003389</name>
</gene>
<feature type="transmembrane region" description="Helical" evidence="3">
    <location>
        <begin position="212"/>
        <end position="234"/>
    </location>
</feature>
<dbReference type="PANTHER" id="PTHR24044:SF511">
    <property type="entry name" value="EGF-LIKE DOMAIN-CONTAINING PROTEIN"/>
    <property type="match status" value="1"/>
</dbReference>
<feature type="region of interest" description="Disordered" evidence="2">
    <location>
        <begin position="243"/>
        <end position="268"/>
    </location>
</feature>
<dbReference type="PANTHER" id="PTHR24044">
    <property type="entry name" value="NOTCH LIGAND FAMILY MEMBER"/>
    <property type="match status" value="1"/>
</dbReference>
<keyword evidence="1" id="KW-1015">Disulfide bond</keyword>
<protein>
    <recommendedName>
        <fullName evidence="4">EGF-like domain-containing protein</fullName>
    </recommendedName>
</protein>
<name>A0ABD3RCX4_9STRA</name>
<organism evidence="5 6">
    <name type="scientific">Cyclostephanos tholiformis</name>
    <dbReference type="NCBI Taxonomy" id="382380"/>
    <lineage>
        <taxon>Eukaryota</taxon>
        <taxon>Sar</taxon>
        <taxon>Stramenopiles</taxon>
        <taxon>Ochrophyta</taxon>
        <taxon>Bacillariophyta</taxon>
        <taxon>Coscinodiscophyceae</taxon>
        <taxon>Thalassiosirophycidae</taxon>
        <taxon>Stephanodiscales</taxon>
        <taxon>Stephanodiscaceae</taxon>
        <taxon>Cyclostephanos</taxon>
    </lineage>
</organism>
<evidence type="ECO:0000313" key="5">
    <source>
        <dbReference type="EMBL" id="KAL3810867.1"/>
    </source>
</evidence>
<sequence>MASTLLPMPSPDYRNPSFPRALVVDADCGGCNDGKCIEPKADASSSSTTTPLGPTCDCAYTGYIGEHCDLPCSKECENGGKCVPAPEGEEGGSETCSCTKAVVDGNPYAGLRCEYGATKSCMTLGSISKHSFCTNGGDCADIVLDNEMHVDCICPEGYEGPHCEYLAGEAPNGGMGSGSTSSSSSSTATTVAGAALASTGESASERRLDATVFVLIIAFAAFIGMLLLAFFVRARRRRTEAKRRERQAREETEEFSMIPTNDPETEII</sequence>
<proteinExistence type="predicted"/>
<keyword evidence="3" id="KW-0472">Membrane</keyword>
<dbReference type="InterPro" id="IPR000742">
    <property type="entry name" value="EGF"/>
</dbReference>
<comment type="caution">
    <text evidence="1">Lacks conserved residue(s) required for the propagation of feature annotation.</text>
</comment>
<dbReference type="InterPro" id="IPR050906">
    <property type="entry name" value="Notch_signaling"/>
</dbReference>
<dbReference type="PROSITE" id="PS01186">
    <property type="entry name" value="EGF_2"/>
    <property type="match status" value="1"/>
</dbReference>
<dbReference type="Gene3D" id="2.10.25.10">
    <property type="entry name" value="Laminin"/>
    <property type="match status" value="1"/>
</dbReference>
<evidence type="ECO:0000313" key="6">
    <source>
        <dbReference type="Proteomes" id="UP001530377"/>
    </source>
</evidence>
<dbReference type="PROSITE" id="PS50026">
    <property type="entry name" value="EGF_3"/>
    <property type="match status" value="1"/>
</dbReference>
<dbReference type="Proteomes" id="UP001530377">
    <property type="component" value="Unassembled WGS sequence"/>
</dbReference>
<dbReference type="SMART" id="SM00181">
    <property type="entry name" value="EGF"/>
    <property type="match status" value="3"/>
</dbReference>
<dbReference type="EMBL" id="JALLPB020000295">
    <property type="protein sequence ID" value="KAL3810867.1"/>
    <property type="molecule type" value="Genomic_DNA"/>
</dbReference>
<evidence type="ECO:0000256" key="3">
    <source>
        <dbReference type="SAM" id="Phobius"/>
    </source>
</evidence>
<dbReference type="PROSITE" id="PS00022">
    <property type="entry name" value="EGF_1"/>
    <property type="match status" value="1"/>
</dbReference>
<keyword evidence="6" id="KW-1185">Reference proteome</keyword>
<feature type="disulfide bond" evidence="1">
    <location>
        <begin position="154"/>
        <end position="163"/>
    </location>
</feature>
<comment type="caution">
    <text evidence="5">The sequence shown here is derived from an EMBL/GenBank/DDBJ whole genome shotgun (WGS) entry which is preliminary data.</text>
</comment>